<evidence type="ECO:0000256" key="7">
    <source>
        <dbReference type="ARBA" id="ARBA00022801"/>
    </source>
</evidence>
<dbReference type="GO" id="GO:0005975">
    <property type="term" value="P:carbohydrate metabolic process"/>
    <property type="evidence" value="ECO:0007669"/>
    <property type="project" value="InterPro"/>
</dbReference>
<dbReference type="GO" id="GO:0005829">
    <property type="term" value="C:cytosol"/>
    <property type="evidence" value="ECO:0007669"/>
    <property type="project" value="TreeGrafter"/>
</dbReference>
<comment type="caution">
    <text evidence="10">The sequence shown here is derived from an EMBL/GenBank/DDBJ whole genome shotgun (WGS) entry which is preliminary data.</text>
</comment>
<evidence type="ECO:0000256" key="8">
    <source>
        <dbReference type="ARBA" id="ARBA00022842"/>
    </source>
</evidence>
<keyword evidence="8" id="KW-0460">Magnesium</keyword>
<dbReference type="SFLD" id="SFLDG01135">
    <property type="entry name" value="C1.5.6:_HAD__Beta-PGM__Phospha"/>
    <property type="match status" value="1"/>
</dbReference>
<dbReference type="Pfam" id="PF13419">
    <property type="entry name" value="HAD_2"/>
    <property type="match status" value="1"/>
</dbReference>
<evidence type="ECO:0000256" key="4">
    <source>
        <dbReference type="ARBA" id="ARBA00006171"/>
    </source>
</evidence>
<dbReference type="InterPro" id="IPR023214">
    <property type="entry name" value="HAD_sf"/>
</dbReference>
<evidence type="ECO:0000313" key="11">
    <source>
        <dbReference type="Proteomes" id="UP000285310"/>
    </source>
</evidence>
<dbReference type="Gene3D" id="3.40.50.1000">
    <property type="entry name" value="HAD superfamily/HAD-like"/>
    <property type="match status" value="1"/>
</dbReference>
<dbReference type="InterPro" id="IPR036412">
    <property type="entry name" value="HAD-like_sf"/>
</dbReference>
<dbReference type="Gene3D" id="1.10.150.240">
    <property type="entry name" value="Putative phosphatase, domain 2"/>
    <property type="match status" value="1"/>
</dbReference>
<dbReference type="SFLD" id="SFLDS00003">
    <property type="entry name" value="Haloacid_Dehalogenase"/>
    <property type="match status" value="1"/>
</dbReference>
<dbReference type="InterPro" id="IPR037512">
    <property type="entry name" value="PGPase_prok"/>
</dbReference>
<comment type="similarity">
    <text evidence="4">Belongs to the HAD-like hydrolase superfamily. CbbY/CbbZ/Gph/YieH family.</text>
</comment>
<dbReference type="InterPro" id="IPR041492">
    <property type="entry name" value="HAD_2"/>
</dbReference>
<dbReference type="SUPFAM" id="SSF56784">
    <property type="entry name" value="HAD-like"/>
    <property type="match status" value="1"/>
</dbReference>
<keyword evidence="11" id="KW-1185">Reference proteome</keyword>
<dbReference type="NCBIfam" id="TIGR01449">
    <property type="entry name" value="PGP_bact"/>
    <property type="match status" value="1"/>
</dbReference>
<keyword evidence="7" id="KW-0378">Hydrolase</keyword>
<dbReference type="InterPro" id="IPR023198">
    <property type="entry name" value="PGP-like_dom2"/>
</dbReference>
<dbReference type="EMBL" id="AYKG01000034">
    <property type="protein sequence ID" value="ROO26606.1"/>
    <property type="molecule type" value="Genomic_DNA"/>
</dbReference>
<name>A0A423PLV8_9GAMM</name>
<comment type="cofactor">
    <cofactor evidence="2">
        <name>Mg(2+)</name>
        <dbReference type="ChEBI" id="CHEBI:18420"/>
    </cofactor>
</comment>
<dbReference type="InterPro" id="IPR050155">
    <property type="entry name" value="HAD-like_hydrolase_sf"/>
</dbReference>
<dbReference type="GO" id="GO:0046872">
    <property type="term" value="F:metal ion binding"/>
    <property type="evidence" value="ECO:0007669"/>
    <property type="project" value="UniProtKB-KW"/>
</dbReference>
<accession>A0A423PLV8</accession>
<dbReference type="NCBIfam" id="TIGR01549">
    <property type="entry name" value="HAD-SF-IA-v1"/>
    <property type="match status" value="1"/>
</dbReference>
<keyword evidence="6" id="KW-0479">Metal-binding</keyword>
<dbReference type="Proteomes" id="UP000285310">
    <property type="component" value="Unassembled WGS sequence"/>
</dbReference>
<evidence type="ECO:0000256" key="1">
    <source>
        <dbReference type="ARBA" id="ARBA00000830"/>
    </source>
</evidence>
<evidence type="ECO:0000256" key="5">
    <source>
        <dbReference type="ARBA" id="ARBA00013078"/>
    </source>
</evidence>
<dbReference type="GO" id="GO:0008967">
    <property type="term" value="F:phosphoglycolate phosphatase activity"/>
    <property type="evidence" value="ECO:0007669"/>
    <property type="project" value="UniProtKB-EC"/>
</dbReference>
<organism evidence="10 11">
    <name type="scientific">Salinisphaera japonica YTM-1</name>
    <dbReference type="NCBI Taxonomy" id="1209778"/>
    <lineage>
        <taxon>Bacteria</taxon>
        <taxon>Pseudomonadati</taxon>
        <taxon>Pseudomonadota</taxon>
        <taxon>Gammaproteobacteria</taxon>
        <taxon>Salinisphaerales</taxon>
        <taxon>Salinisphaeraceae</taxon>
        <taxon>Salinisphaera</taxon>
    </lineage>
</organism>
<comment type="pathway">
    <text evidence="3">Organic acid metabolism; glycolate biosynthesis; glycolate from 2-phosphoglycolate: step 1/1.</text>
</comment>
<reference evidence="10 11" key="1">
    <citation type="submission" date="2013-10" db="EMBL/GenBank/DDBJ databases">
        <title>Salinisphaera japonica YTM-1 Genome Sequencing.</title>
        <authorList>
            <person name="Lai Q."/>
            <person name="Li C."/>
            <person name="Shao Z."/>
        </authorList>
    </citation>
    <scope>NUCLEOTIDE SEQUENCE [LARGE SCALE GENOMIC DNA]</scope>
    <source>
        <strain evidence="10 11">YTM-1</strain>
    </source>
</reference>
<evidence type="ECO:0000256" key="3">
    <source>
        <dbReference type="ARBA" id="ARBA00004818"/>
    </source>
</evidence>
<dbReference type="InterPro" id="IPR006439">
    <property type="entry name" value="HAD-SF_hydro_IA"/>
</dbReference>
<dbReference type="InParanoid" id="A0A423PLV8"/>
<gene>
    <name evidence="10" type="ORF">SAJA_11085</name>
</gene>
<protein>
    <recommendedName>
        <fullName evidence="5">phosphoglycolate phosphatase</fullName>
        <ecNumber evidence="5">3.1.3.18</ecNumber>
    </recommendedName>
</protein>
<evidence type="ECO:0000256" key="2">
    <source>
        <dbReference type="ARBA" id="ARBA00001946"/>
    </source>
</evidence>
<dbReference type="EC" id="3.1.3.18" evidence="5"/>
<comment type="catalytic activity">
    <reaction evidence="1">
        <text>2-phosphoglycolate + H2O = glycolate + phosphate</text>
        <dbReference type="Rhea" id="RHEA:14369"/>
        <dbReference type="ChEBI" id="CHEBI:15377"/>
        <dbReference type="ChEBI" id="CHEBI:29805"/>
        <dbReference type="ChEBI" id="CHEBI:43474"/>
        <dbReference type="ChEBI" id="CHEBI:58033"/>
        <dbReference type="EC" id="3.1.3.18"/>
    </reaction>
</comment>
<proteinExistence type="inferred from homology"/>
<dbReference type="SFLD" id="SFLDG01129">
    <property type="entry name" value="C1.5:_HAD__Beta-PGM__Phosphata"/>
    <property type="match status" value="1"/>
</dbReference>
<evidence type="ECO:0000256" key="6">
    <source>
        <dbReference type="ARBA" id="ARBA00022723"/>
    </source>
</evidence>
<dbReference type="PANTHER" id="PTHR43434:SF1">
    <property type="entry name" value="PHOSPHOGLYCOLATE PHOSPHATASE"/>
    <property type="match status" value="1"/>
</dbReference>
<dbReference type="NCBIfam" id="TIGR01509">
    <property type="entry name" value="HAD-SF-IA-v3"/>
    <property type="match status" value="1"/>
</dbReference>
<keyword evidence="9" id="KW-0119">Carbohydrate metabolism</keyword>
<dbReference type="AlphaFoldDB" id="A0A423PLV8"/>
<dbReference type="GO" id="GO:0006281">
    <property type="term" value="P:DNA repair"/>
    <property type="evidence" value="ECO:0007669"/>
    <property type="project" value="TreeGrafter"/>
</dbReference>
<dbReference type="PANTHER" id="PTHR43434">
    <property type="entry name" value="PHOSPHOGLYCOLATE PHOSPHATASE"/>
    <property type="match status" value="1"/>
</dbReference>
<evidence type="ECO:0000313" key="10">
    <source>
        <dbReference type="EMBL" id="ROO26606.1"/>
    </source>
</evidence>
<sequence length="236" mass="25117">MTTVKTARGHWPTALIFDLDGTLVDSAPDIAAAVQRALADHDIAIDSAEIRDYIGDGAARLIERVLAARDIVADSAALAGYVDDFNAHYHAAPASHTQCYPGAREMLAQARARGHRLGICTNKPQPVAERVLAELGLAAQIDVLIGAGTYALKPDPAPLLACLSALDADRNTTLYIGDMAVDRDVARAAGLPVVLVSFGYAHADVSEFAPEAVLHHWHDWPDVCQRLADARTAEGL</sequence>
<evidence type="ECO:0000256" key="9">
    <source>
        <dbReference type="ARBA" id="ARBA00023277"/>
    </source>
</evidence>